<feature type="transmembrane region" description="Helical" evidence="1">
    <location>
        <begin position="7"/>
        <end position="27"/>
    </location>
</feature>
<sequence>MDDKWKLAGLFSFLLSIPAIMMIYPYLNTPENGVHTLVTDFDKAIPVVKIFVLPYIAWIGYLAITLIYLCFKDRRLAFKTILVFDLGLLVCFLVYYFFQTEGPVRPEIMGHDWISDLLHYVYQIDHPYNSFPSIHVMSSYLMIRAIRNSSWKNAWIQWIIGLCSTSIILATLFIKQHVIMDVAAAILLVECLFKGVELVYRWLSAPNMYNTIKGVEINENRK</sequence>
<feature type="transmembrane region" description="Helical" evidence="1">
    <location>
        <begin position="47"/>
        <end position="69"/>
    </location>
</feature>
<keyword evidence="1" id="KW-0472">Membrane</keyword>
<organism evidence="3 4">
    <name type="scientific">Paenibacillus aceris</name>
    <dbReference type="NCBI Taxonomy" id="869555"/>
    <lineage>
        <taxon>Bacteria</taxon>
        <taxon>Bacillati</taxon>
        <taxon>Bacillota</taxon>
        <taxon>Bacilli</taxon>
        <taxon>Bacillales</taxon>
        <taxon>Paenibacillaceae</taxon>
        <taxon>Paenibacillus</taxon>
    </lineage>
</organism>
<keyword evidence="1" id="KW-1133">Transmembrane helix</keyword>
<comment type="caution">
    <text evidence="3">The sequence shown here is derived from an EMBL/GenBank/DDBJ whole genome shotgun (WGS) entry which is preliminary data.</text>
</comment>
<accession>A0ABS4I700</accession>
<feature type="domain" description="Inositolphosphotransferase Aur1/Ipt1" evidence="2">
    <location>
        <begin position="59"/>
        <end position="189"/>
    </location>
</feature>
<keyword evidence="1" id="KW-0812">Transmembrane</keyword>
<evidence type="ECO:0000313" key="3">
    <source>
        <dbReference type="EMBL" id="MBP1966691.1"/>
    </source>
</evidence>
<dbReference type="Pfam" id="PF14378">
    <property type="entry name" value="PAP2_3"/>
    <property type="match status" value="1"/>
</dbReference>
<dbReference type="InterPro" id="IPR026841">
    <property type="entry name" value="Aur1/Ipt1"/>
</dbReference>
<evidence type="ECO:0000313" key="4">
    <source>
        <dbReference type="Proteomes" id="UP001519344"/>
    </source>
</evidence>
<proteinExistence type="predicted"/>
<feature type="transmembrane region" description="Helical" evidence="1">
    <location>
        <begin position="155"/>
        <end position="174"/>
    </location>
</feature>
<evidence type="ECO:0000256" key="1">
    <source>
        <dbReference type="SAM" id="Phobius"/>
    </source>
</evidence>
<gene>
    <name evidence="3" type="ORF">J2Z65_005951</name>
</gene>
<dbReference type="RefSeq" id="WP_167055401.1">
    <property type="nucleotide sequence ID" value="NZ_JAAOZR010000010.1"/>
</dbReference>
<name>A0ABS4I700_9BACL</name>
<dbReference type="EMBL" id="JAGGKV010000024">
    <property type="protein sequence ID" value="MBP1966691.1"/>
    <property type="molecule type" value="Genomic_DNA"/>
</dbReference>
<evidence type="ECO:0000259" key="2">
    <source>
        <dbReference type="Pfam" id="PF14378"/>
    </source>
</evidence>
<keyword evidence="4" id="KW-1185">Reference proteome</keyword>
<protein>
    <submittedName>
        <fullName evidence="3">Membrane-associated phospholipid phosphatase</fullName>
    </submittedName>
</protein>
<reference evidence="3 4" key="1">
    <citation type="submission" date="2021-03" db="EMBL/GenBank/DDBJ databases">
        <title>Genomic Encyclopedia of Type Strains, Phase IV (KMG-IV): sequencing the most valuable type-strain genomes for metagenomic binning, comparative biology and taxonomic classification.</title>
        <authorList>
            <person name="Goeker M."/>
        </authorList>
    </citation>
    <scope>NUCLEOTIDE SEQUENCE [LARGE SCALE GENOMIC DNA]</scope>
    <source>
        <strain evidence="3 4">DSM 24950</strain>
    </source>
</reference>
<feature type="transmembrane region" description="Helical" evidence="1">
    <location>
        <begin position="76"/>
        <end position="98"/>
    </location>
</feature>
<dbReference type="Proteomes" id="UP001519344">
    <property type="component" value="Unassembled WGS sequence"/>
</dbReference>